<keyword evidence="3" id="KW-1185">Reference proteome</keyword>
<dbReference type="RefSeq" id="WP_176764722.1">
    <property type="nucleotide sequence ID" value="NZ_FNEN01000009.1"/>
</dbReference>
<protein>
    <submittedName>
        <fullName evidence="2">Uncharacterized protein</fullName>
    </submittedName>
</protein>
<dbReference type="EMBL" id="FNEN01000009">
    <property type="protein sequence ID" value="SDI96098.1"/>
    <property type="molecule type" value="Genomic_DNA"/>
</dbReference>
<sequence length="57" mass="6535">MMNEKAQKQKQKKTQERILLFLFGLSIVIMTWVANDTLEASSAADTQMEKVEMDVQS</sequence>
<name>A0A1G8PUQ9_9BACI</name>
<dbReference type="Proteomes" id="UP000198853">
    <property type="component" value="Unassembled WGS sequence"/>
</dbReference>
<feature type="transmembrane region" description="Helical" evidence="1">
    <location>
        <begin position="18"/>
        <end position="35"/>
    </location>
</feature>
<keyword evidence="1" id="KW-0472">Membrane</keyword>
<dbReference type="AlphaFoldDB" id="A0A1G8PUQ9"/>
<reference evidence="2 3" key="1">
    <citation type="submission" date="2016-10" db="EMBL/GenBank/DDBJ databases">
        <authorList>
            <person name="de Groot N.N."/>
        </authorList>
    </citation>
    <scope>NUCLEOTIDE SEQUENCE [LARGE SCALE GENOMIC DNA]</scope>
    <source>
        <strain evidence="2 3">DSM 21771</strain>
    </source>
</reference>
<evidence type="ECO:0000313" key="2">
    <source>
        <dbReference type="EMBL" id="SDI96098.1"/>
    </source>
</evidence>
<evidence type="ECO:0000256" key="1">
    <source>
        <dbReference type="SAM" id="Phobius"/>
    </source>
</evidence>
<keyword evidence="1" id="KW-1133">Transmembrane helix</keyword>
<organism evidence="2 3">
    <name type="scientific">Natribacillus halophilus</name>
    <dbReference type="NCBI Taxonomy" id="549003"/>
    <lineage>
        <taxon>Bacteria</taxon>
        <taxon>Bacillati</taxon>
        <taxon>Bacillota</taxon>
        <taxon>Bacilli</taxon>
        <taxon>Bacillales</taxon>
        <taxon>Bacillaceae</taxon>
        <taxon>Natribacillus</taxon>
    </lineage>
</organism>
<accession>A0A1G8PUQ9</accession>
<gene>
    <name evidence="2" type="ORF">SAMN04488123_109116</name>
</gene>
<evidence type="ECO:0000313" key="3">
    <source>
        <dbReference type="Proteomes" id="UP000198853"/>
    </source>
</evidence>
<proteinExistence type="predicted"/>
<keyword evidence="1" id="KW-0812">Transmembrane</keyword>